<proteinExistence type="predicted"/>
<organism evidence="1 2">
    <name type="scientific">Melia azedarach</name>
    <name type="common">Chinaberry tree</name>
    <dbReference type="NCBI Taxonomy" id="155640"/>
    <lineage>
        <taxon>Eukaryota</taxon>
        <taxon>Viridiplantae</taxon>
        <taxon>Streptophyta</taxon>
        <taxon>Embryophyta</taxon>
        <taxon>Tracheophyta</taxon>
        <taxon>Spermatophyta</taxon>
        <taxon>Magnoliopsida</taxon>
        <taxon>eudicotyledons</taxon>
        <taxon>Gunneridae</taxon>
        <taxon>Pentapetalae</taxon>
        <taxon>rosids</taxon>
        <taxon>malvids</taxon>
        <taxon>Sapindales</taxon>
        <taxon>Meliaceae</taxon>
        <taxon>Melia</taxon>
    </lineage>
</organism>
<name>A0ACC1YL49_MELAZ</name>
<gene>
    <name evidence="1" type="ORF">OWV82_007237</name>
</gene>
<protein>
    <submittedName>
        <fullName evidence="1">DUF674 family protein</fullName>
    </submittedName>
</protein>
<evidence type="ECO:0000313" key="2">
    <source>
        <dbReference type="Proteomes" id="UP001164539"/>
    </source>
</evidence>
<dbReference type="Proteomes" id="UP001164539">
    <property type="component" value="Chromosome 3"/>
</dbReference>
<comment type="caution">
    <text evidence="1">The sequence shown here is derived from an EMBL/GenBank/DDBJ whole genome shotgun (WGS) entry which is preliminary data.</text>
</comment>
<sequence>MEAVSAESLKLFVNKKNQKVLFAEAPKDFVEIFSTLLSFPVRAVVDLLKEDEDSMAGSLGELYQSIEALSETYIQPNQTKSSVLNPKSPICSSGIPLLQQSDTESKPRTFYTCTSCRHSGNRYVSDVPYVSCPSCDRRMDSEMSYVSPGNASTVADVSVGGFVKGVVSYMVKDNLEVTPMSTISCITLLSKFNVKDLGSVEERVVDFGVDEVLKLLKASMGCKNVLTSVFLGNVELKHEV</sequence>
<accession>A0ACC1YL49</accession>
<evidence type="ECO:0000313" key="1">
    <source>
        <dbReference type="EMBL" id="KAJ4723917.1"/>
    </source>
</evidence>
<reference evidence="1 2" key="1">
    <citation type="journal article" date="2023" name="Science">
        <title>Complex scaffold remodeling in plant triterpene biosynthesis.</title>
        <authorList>
            <person name="De La Pena R."/>
            <person name="Hodgson H."/>
            <person name="Liu J.C."/>
            <person name="Stephenson M.J."/>
            <person name="Martin A.C."/>
            <person name="Owen C."/>
            <person name="Harkess A."/>
            <person name="Leebens-Mack J."/>
            <person name="Jimenez L.E."/>
            <person name="Osbourn A."/>
            <person name="Sattely E.S."/>
        </authorList>
    </citation>
    <scope>NUCLEOTIDE SEQUENCE [LARGE SCALE GENOMIC DNA]</scope>
    <source>
        <strain evidence="2">cv. JPN11</strain>
        <tissue evidence="1">Leaf</tissue>
    </source>
</reference>
<dbReference type="EMBL" id="CM051396">
    <property type="protein sequence ID" value="KAJ4723917.1"/>
    <property type="molecule type" value="Genomic_DNA"/>
</dbReference>
<keyword evidence="2" id="KW-1185">Reference proteome</keyword>